<dbReference type="GO" id="GO:0003677">
    <property type="term" value="F:DNA binding"/>
    <property type="evidence" value="ECO:0007669"/>
    <property type="project" value="UniProtKB-KW"/>
</dbReference>
<gene>
    <name evidence="8" type="ORF">ASPWEDRAFT_118405</name>
</gene>
<keyword evidence="2" id="KW-0805">Transcription regulation</keyword>
<name>A0A1L9R7G5_ASPWE</name>
<evidence type="ECO:0000313" key="9">
    <source>
        <dbReference type="Proteomes" id="UP000184383"/>
    </source>
</evidence>
<feature type="domain" description="Xylanolytic transcriptional activator regulatory" evidence="7">
    <location>
        <begin position="244"/>
        <end position="318"/>
    </location>
</feature>
<comment type="subcellular location">
    <subcellularLocation>
        <location evidence="1">Nucleus</location>
    </subcellularLocation>
</comment>
<evidence type="ECO:0000256" key="1">
    <source>
        <dbReference type="ARBA" id="ARBA00004123"/>
    </source>
</evidence>
<sequence length="556" mass="61953">MSSSGPALSQQARHPPSGSISTTSTDTGKFHLHKQDYDNVFKETAVPTQLLKTWASTFAHNLQIADRHLGNICTFNGMPFLSTSGQEWIKACTGEDLHLEQCPNAELPHWQHSSTDPNGYELPELGLLYRVIEQYDRSVFRLFFPILDPDLFESTIRTAYYGETSTVSPGLQSAKACVFAFIALASLVLHGTEGFSLKFSARYVRAAHHFMPQAFHEPFTLDGLQAILLLCLCSQGLAADFASIDHLLSAASRFIYQLKGHLPAHTAWENPTPVNYHVRHLFWIAYICDKGISLATGLAPALEDAQCDLTFSVIPPETIDDSRGRRHVYGDPYPGSYVHTYAHLALIQSRIHRNLYTPAALKQPDADLLWAIRDLDHAVEEWKDSLPADIRPSFLQAVGNAPGSVDMRFSVFHLQYHHCMVMIHQTSSRCASWAQNHDTRTTSSSLAISVTASRSLLDRFLYFQLKLGPENLLFSLSYFLQASINLFSNILSRPLDSGNQDDIRLIGMIAELISNHHTVDGPLCYHAKIKFAASAISELKRLAQCAVDKANRESNG</sequence>
<evidence type="ECO:0000256" key="3">
    <source>
        <dbReference type="ARBA" id="ARBA00023125"/>
    </source>
</evidence>
<dbReference type="Pfam" id="PF04082">
    <property type="entry name" value="Fungal_trans"/>
    <property type="match status" value="1"/>
</dbReference>
<dbReference type="VEuPathDB" id="FungiDB:ASPWEDRAFT_118405"/>
<dbReference type="PANTHER" id="PTHR46910">
    <property type="entry name" value="TRANSCRIPTION FACTOR PDR1"/>
    <property type="match status" value="1"/>
</dbReference>
<reference evidence="9" key="1">
    <citation type="journal article" date="2017" name="Genome Biol.">
        <title>Comparative genomics reveals high biological diversity and specific adaptations in the industrially and medically important fungal genus Aspergillus.</title>
        <authorList>
            <person name="de Vries R.P."/>
            <person name="Riley R."/>
            <person name="Wiebenga A."/>
            <person name="Aguilar-Osorio G."/>
            <person name="Amillis S."/>
            <person name="Uchima C.A."/>
            <person name="Anderluh G."/>
            <person name="Asadollahi M."/>
            <person name="Askin M."/>
            <person name="Barry K."/>
            <person name="Battaglia E."/>
            <person name="Bayram O."/>
            <person name="Benocci T."/>
            <person name="Braus-Stromeyer S.A."/>
            <person name="Caldana C."/>
            <person name="Canovas D."/>
            <person name="Cerqueira G.C."/>
            <person name="Chen F."/>
            <person name="Chen W."/>
            <person name="Choi C."/>
            <person name="Clum A."/>
            <person name="Dos Santos R.A."/>
            <person name="Damasio A.R."/>
            <person name="Diallinas G."/>
            <person name="Emri T."/>
            <person name="Fekete E."/>
            <person name="Flipphi M."/>
            <person name="Freyberg S."/>
            <person name="Gallo A."/>
            <person name="Gournas C."/>
            <person name="Habgood R."/>
            <person name="Hainaut M."/>
            <person name="Harispe M.L."/>
            <person name="Henrissat B."/>
            <person name="Hilden K.S."/>
            <person name="Hope R."/>
            <person name="Hossain A."/>
            <person name="Karabika E."/>
            <person name="Karaffa L."/>
            <person name="Karanyi Z."/>
            <person name="Krasevec N."/>
            <person name="Kuo A."/>
            <person name="Kusch H."/>
            <person name="LaButti K."/>
            <person name="Lagendijk E.L."/>
            <person name="Lapidus A."/>
            <person name="Levasseur A."/>
            <person name="Lindquist E."/>
            <person name="Lipzen A."/>
            <person name="Logrieco A.F."/>
            <person name="MacCabe A."/>
            <person name="Maekelae M.R."/>
            <person name="Malavazi I."/>
            <person name="Melin P."/>
            <person name="Meyer V."/>
            <person name="Mielnichuk N."/>
            <person name="Miskei M."/>
            <person name="Molnar A.P."/>
            <person name="Mule G."/>
            <person name="Ngan C.Y."/>
            <person name="Orejas M."/>
            <person name="Orosz E."/>
            <person name="Ouedraogo J.P."/>
            <person name="Overkamp K.M."/>
            <person name="Park H.-S."/>
            <person name="Perrone G."/>
            <person name="Piumi F."/>
            <person name="Punt P.J."/>
            <person name="Ram A.F."/>
            <person name="Ramon A."/>
            <person name="Rauscher S."/>
            <person name="Record E."/>
            <person name="Riano-Pachon D.M."/>
            <person name="Robert V."/>
            <person name="Roehrig J."/>
            <person name="Ruller R."/>
            <person name="Salamov A."/>
            <person name="Salih N.S."/>
            <person name="Samson R.A."/>
            <person name="Sandor E."/>
            <person name="Sanguinetti M."/>
            <person name="Schuetze T."/>
            <person name="Sepcic K."/>
            <person name="Shelest E."/>
            <person name="Sherlock G."/>
            <person name="Sophianopoulou V."/>
            <person name="Squina F.M."/>
            <person name="Sun H."/>
            <person name="Susca A."/>
            <person name="Todd R.B."/>
            <person name="Tsang A."/>
            <person name="Unkles S.E."/>
            <person name="van de Wiele N."/>
            <person name="van Rossen-Uffink D."/>
            <person name="Oliveira J.V."/>
            <person name="Vesth T.C."/>
            <person name="Visser J."/>
            <person name="Yu J.-H."/>
            <person name="Zhou M."/>
            <person name="Andersen M.R."/>
            <person name="Archer D.B."/>
            <person name="Baker S.E."/>
            <person name="Benoit I."/>
            <person name="Brakhage A.A."/>
            <person name="Braus G.H."/>
            <person name="Fischer R."/>
            <person name="Frisvad J.C."/>
            <person name="Goldman G.H."/>
            <person name="Houbraken J."/>
            <person name="Oakley B."/>
            <person name="Pocsi I."/>
            <person name="Scazzocchio C."/>
            <person name="Seiboth B."/>
            <person name="vanKuyk P.A."/>
            <person name="Wortman J."/>
            <person name="Dyer P.S."/>
            <person name="Grigoriev I.V."/>
        </authorList>
    </citation>
    <scope>NUCLEOTIDE SEQUENCE [LARGE SCALE GENOMIC DNA]</scope>
    <source>
        <strain evidence="9">DTO 134E9</strain>
    </source>
</reference>
<evidence type="ECO:0000256" key="4">
    <source>
        <dbReference type="ARBA" id="ARBA00023163"/>
    </source>
</evidence>
<dbReference type="GO" id="GO:0003700">
    <property type="term" value="F:DNA-binding transcription factor activity"/>
    <property type="evidence" value="ECO:0007669"/>
    <property type="project" value="InterPro"/>
</dbReference>
<dbReference type="InterPro" id="IPR050987">
    <property type="entry name" value="AtrR-like"/>
</dbReference>
<keyword evidence="5" id="KW-0539">Nucleus</keyword>
<evidence type="ECO:0000256" key="6">
    <source>
        <dbReference type="SAM" id="MobiDB-lite"/>
    </source>
</evidence>
<dbReference type="InterPro" id="IPR007219">
    <property type="entry name" value="XnlR_reg_dom"/>
</dbReference>
<dbReference type="GO" id="GO:0006351">
    <property type="term" value="P:DNA-templated transcription"/>
    <property type="evidence" value="ECO:0007669"/>
    <property type="project" value="InterPro"/>
</dbReference>
<evidence type="ECO:0000256" key="2">
    <source>
        <dbReference type="ARBA" id="ARBA00023015"/>
    </source>
</evidence>
<protein>
    <recommendedName>
        <fullName evidence="7">Xylanolytic transcriptional activator regulatory domain-containing protein</fullName>
    </recommendedName>
</protein>
<dbReference type="Proteomes" id="UP000184383">
    <property type="component" value="Unassembled WGS sequence"/>
</dbReference>
<evidence type="ECO:0000256" key="5">
    <source>
        <dbReference type="ARBA" id="ARBA00023242"/>
    </source>
</evidence>
<feature type="region of interest" description="Disordered" evidence="6">
    <location>
        <begin position="1"/>
        <end position="28"/>
    </location>
</feature>
<evidence type="ECO:0000313" key="8">
    <source>
        <dbReference type="EMBL" id="OJJ30861.1"/>
    </source>
</evidence>
<dbReference type="CDD" id="cd12148">
    <property type="entry name" value="fungal_TF_MHR"/>
    <property type="match status" value="1"/>
</dbReference>
<organism evidence="8 9">
    <name type="scientific">Aspergillus wentii DTO 134E9</name>
    <dbReference type="NCBI Taxonomy" id="1073089"/>
    <lineage>
        <taxon>Eukaryota</taxon>
        <taxon>Fungi</taxon>
        <taxon>Dikarya</taxon>
        <taxon>Ascomycota</taxon>
        <taxon>Pezizomycotina</taxon>
        <taxon>Eurotiomycetes</taxon>
        <taxon>Eurotiomycetidae</taxon>
        <taxon>Eurotiales</taxon>
        <taxon>Aspergillaceae</taxon>
        <taxon>Aspergillus</taxon>
        <taxon>Aspergillus subgen. Cremei</taxon>
    </lineage>
</organism>
<proteinExistence type="predicted"/>
<keyword evidence="4" id="KW-0804">Transcription</keyword>
<dbReference type="AlphaFoldDB" id="A0A1L9R7G5"/>
<dbReference type="OrthoDB" id="4116913at2759"/>
<dbReference type="PANTHER" id="PTHR46910:SF37">
    <property type="entry name" value="ZN(II)2CYS6 TRANSCRIPTION FACTOR (EUROFUNG)"/>
    <property type="match status" value="1"/>
</dbReference>
<dbReference type="GeneID" id="63744664"/>
<accession>A0A1L9R7G5</accession>
<feature type="compositionally biased region" description="Polar residues" evidence="6">
    <location>
        <begin position="1"/>
        <end position="12"/>
    </location>
</feature>
<evidence type="ECO:0000259" key="7">
    <source>
        <dbReference type="SMART" id="SM00906"/>
    </source>
</evidence>
<keyword evidence="9" id="KW-1185">Reference proteome</keyword>
<dbReference type="GO" id="GO:0008270">
    <property type="term" value="F:zinc ion binding"/>
    <property type="evidence" value="ECO:0007669"/>
    <property type="project" value="InterPro"/>
</dbReference>
<feature type="compositionally biased region" description="Low complexity" evidence="6">
    <location>
        <begin position="17"/>
        <end position="27"/>
    </location>
</feature>
<dbReference type="GO" id="GO:0005634">
    <property type="term" value="C:nucleus"/>
    <property type="evidence" value="ECO:0007669"/>
    <property type="project" value="UniProtKB-SubCell"/>
</dbReference>
<keyword evidence="3" id="KW-0238">DNA-binding</keyword>
<dbReference type="STRING" id="1073089.A0A1L9R7G5"/>
<dbReference type="SMART" id="SM00906">
    <property type="entry name" value="Fungal_trans"/>
    <property type="match status" value="1"/>
</dbReference>
<dbReference type="RefSeq" id="XP_040684538.1">
    <property type="nucleotide sequence ID" value="XM_040828816.1"/>
</dbReference>
<dbReference type="EMBL" id="KV878216">
    <property type="protein sequence ID" value="OJJ30861.1"/>
    <property type="molecule type" value="Genomic_DNA"/>
</dbReference>